<name>A0A6M3J5Y6_9ZZZZ</name>
<reference evidence="1" key="1">
    <citation type="submission" date="2020-03" db="EMBL/GenBank/DDBJ databases">
        <title>The deep terrestrial virosphere.</title>
        <authorList>
            <person name="Holmfeldt K."/>
            <person name="Nilsson E."/>
            <person name="Simone D."/>
            <person name="Lopez-Fernandez M."/>
            <person name="Wu X."/>
            <person name="de Brujin I."/>
            <person name="Lundin D."/>
            <person name="Andersson A."/>
            <person name="Bertilsson S."/>
            <person name="Dopson M."/>
        </authorList>
    </citation>
    <scope>NUCLEOTIDE SEQUENCE</scope>
    <source>
        <strain evidence="2">MM415A03394</strain>
        <strain evidence="1">MM415B00478</strain>
    </source>
</reference>
<proteinExistence type="predicted"/>
<dbReference type="EMBL" id="MT141843">
    <property type="protein sequence ID" value="QJA71066.1"/>
    <property type="molecule type" value="Genomic_DNA"/>
</dbReference>
<evidence type="ECO:0000313" key="1">
    <source>
        <dbReference type="EMBL" id="QJA64605.1"/>
    </source>
</evidence>
<organism evidence="1">
    <name type="scientific">viral metagenome</name>
    <dbReference type="NCBI Taxonomy" id="1070528"/>
    <lineage>
        <taxon>unclassified sequences</taxon>
        <taxon>metagenomes</taxon>
        <taxon>organismal metagenomes</taxon>
    </lineage>
</organism>
<evidence type="ECO:0000313" key="2">
    <source>
        <dbReference type="EMBL" id="QJA71066.1"/>
    </source>
</evidence>
<protein>
    <submittedName>
        <fullName evidence="1">Uncharacterized protein</fullName>
    </submittedName>
</protein>
<dbReference type="EMBL" id="MT141523">
    <property type="protein sequence ID" value="QJA64605.1"/>
    <property type="molecule type" value="Genomic_DNA"/>
</dbReference>
<accession>A0A6M3J5Y6</accession>
<dbReference type="Pfam" id="PF07505">
    <property type="entry name" value="DUF5131"/>
    <property type="match status" value="1"/>
</dbReference>
<dbReference type="InterPro" id="IPR011101">
    <property type="entry name" value="DUF5131"/>
</dbReference>
<dbReference type="AlphaFoldDB" id="A0A6M3J5Y6"/>
<gene>
    <name evidence="2" type="ORF">MM415A03394_0011</name>
    <name evidence="1" type="ORF">MM415B00478_0002</name>
</gene>
<sequence length="259" mass="29542">MTTKITWTDETWNPITGCTKISEGCAHCYAARMAKRLAGRHGYPEAPHEFDVTMHHDRLDQPLQWKKPRRVFVCSMSDLFHDDVPWQFISEVFAVMAQTKHTFQVLTKRPRNLNTWQGWSGWLEPRVWLGVTAENQHRANKRIPLLLQTPAAVRFVSVEPMLGPVDLDRFLPYKTDSGASDPNTGAGINVLYPGLDWVICGCESGPGRRPMKLEWAIDLVRQCQSAGVSIFVKQIEIDGVVSHDPAEWPEELRVQEWPI</sequence>